<dbReference type="PANTHER" id="PTHR14167">
    <property type="entry name" value="SH3 DOMAIN-CONTAINING"/>
    <property type="match status" value="1"/>
</dbReference>
<evidence type="ECO:0000313" key="9">
    <source>
        <dbReference type="EMBL" id="CAH0369692.1"/>
    </source>
</evidence>
<feature type="region of interest" description="Disordered" evidence="7">
    <location>
        <begin position="217"/>
        <end position="282"/>
    </location>
</feature>
<comment type="caution">
    <text evidence="9">The sequence shown here is derived from an EMBL/GenBank/DDBJ whole genome shotgun (WGS) entry which is preliminary data.</text>
</comment>
<evidence type="ECO:0000256" key="5">
    <source>
        <dbReference type="PROSITE-ProRule" id="PRU00192"/>
    </source>
</evidence>
<evidence type="ECO:0000259" key="8">
    <source>
        <dbReference type="PROSITE" id="PS50002"/>
    </source>
</evidence>
<dbReference type="PROSITE" id="PS50096">
    <property type="entry name" value="IQ"/>
    <property type="match status" value="1"/>
</dbReference>
<keyword evidence="2 5" id="KW-0728">SH3 domain</keyword>
<evidence type="ECO:0000256" key="6">
    <source>
        <dbReference type="SAM" id="Coils"/>
    </source>
</evidence>
<keyword evidence="3 6" id="KW-0175">Coiled coil</keyword>
<evidence type="ECO:0000256" key="4">
    <source>
        <dbReference type="ARBA" id="ARBA00023136"/>
    </source>
</evidence>
<dbReference type="PANTHER" id="PTHR14167:SF81">
    <property type="entry name" value="ENDOPHILIN-A"/>
    <property type="match status" value="1"/>
</dbReference>
<gene>
    <name evidence="9" type="ORF">PECAL_2P28240</name>
</gene>
<keyword evidence="4" id="KW-0472">Membrane</keyword>
<dbReference type="Proteomes" id="UP000789595">
    <property type="component" value="Unassembled WGS sequence"/>
</dbReference>
<dbReference type="Gene3D" id="2.30.30.40">
    <property type="entry name" value="SH3 Domains"/>
    <property type="match status" value="1"/>
</dbReference>
<dbReference type="Pfam" id="PF00018">
    <property type="entry name" value="SH3_1"/>
    <property type="match status" value="1"/>
</dbReference>
<dbReference type="InterPro" id="IPR050384">
    <property type="entry name" value="Endophilin_SH3RF"/>
</dbReference>
<organism evidence="9 10">
    <name type="scientific">Pelagomonas calceolata</name>
    <dbReference type="NCBI Taxonomy" id="35677"/>
    <lineage>
        <taxon>Eukaryota</taxon>
        <taxon>Sar</taxon>
        <taxon>Stramenopiles</taxon>
        <taxon>Ochrophyta</taxon>
        <taxon>Pelagophyceae</taxon>
        <taxon>Pelagomonadales</taxon>
        <taxon>Pelagomonadaceae</taxon>
        <taxon>Pelagomonas</taxon>
    </lineage>
</organism>
<comment type="subcellular location">
    <subcellularLocation>
        <location evidence="1">Membrane</location>
        <topology evidence="1">Peripheral membrane protein</topology>
    </subcellularLocation>
</comment>
<keyword evidence="10" id="KW-1185">Reference proteome</keyword>
<reference evidence="9" key="1">
    <citation type="submission" date="2021-11" db="EMBL/GenBank/DDBJ databases">
        <authorList>
            <consortium name="Genoscope - CEA"/>
            <person name="William W."/>
        </authorList>
    </citation>
    <scope>NUCLEOTIDE SEQUENCE</scope>
</reference>
<proteinExistence type="predicted"/>
<evidence type="ECO:0000256" key="7">
    <source>
        <dbReference type="SAM" id="MobiDB-lite"/>
    </source>
</evidence>
<dbReference type="OrthoDB" id="196078at2759"/>
<evidence type="ECO:0000313" key="10">
    <source>
        <dbReference type="Proteomes" id="UP000789595"/>
    </source>
</evidence>
<dbReference type="SUPFAM" id="SSF50044">
    <property type="entry name" value="SH3-domain"/>
    <property type="match status" value="1"/>
</dbReference>
<evidence type="ECO:0000256" key="3">
    <source>
        <dbReference type="ARBA" id="ARBA00023054"/>
    </source>
</evidence>
<dbReference type="AlphaFoldDB" id="A0A8J2SM16"/>
<accession>A0A8J2SM16</accession>
<dbReference type="InterPro" id="IPR001452">
    <property type="entry name" value="SH3_domain"/>
</dbReference>
<feature type="coiled-coil region" evidence="6">
    <location>
        <begin position="103"/>
        <end position="130"/>
    </location>
</feature>
<sequence>MASPTKSRAPHKAVYAYQAQEPDELTLSVGDEVHVQQRQEDGWWFGVIVTDGAPRCGLFPGLYVEKVVDQAAAACLLQARVRGRLARAAPPPSQESDPTISLIREWERRAVQAEESLAEERRAAQAFREATSRSLEVLETTLAKSLAPLGGVVLEAPRGDASFWEVGGSTRPSSRGDALGRAVAEKLSSKIRQGVLGRRVVAWEDFCDALVASLPRRRRKDSDDDHGVAFGRGGGPHRRRRKKDDLNAHASKLQARVRGHQQRSRRFKKKAPSQQPVEDDDRLTRVLARFQKPLREVFRKYRKGRHVSAPDFLKLCREEKVSPALLSHQEVAAVCRATLGESDTSGLDEANLSRALARVACAAYAAVPTMGVGDKVEALFIHMGLAERLVEAARQSRPAQKHPFDEPPLSFGKQRRVKASPAPPGGV</sequence>
<dbReference type="SMART" id="SM00326">
    <property type="entry name" value="SH3"/>
    <property type="match status" value="1"/>
</dbReference>
<dbReference type="PROSITE" id="PS50002">
    <property type="entry name" value="SH3"/>
    <property type="match status" value="1"/>
</dbReference>
<evidence type="ECO:0000256" key="2">
    <source>
        <dbReference type="ARBA" id="ARBA00022443"/>
    </source>
</evidence>
<feature type="compositionally biased region" description="Basic residues" evidence="7">
    <location>
        <begin position="255"/>
        <end position="271"/>
    </location>
</feature>
<dbReference type="InterPro" id="IPR036028">
    <property type="entry name" value="SH3-like_dom_sf"/>
</dbReference>
<dbReference type="EMBL" id="CAKKNE010000002">
    <property type="protein sequence ID" value="CAH0369692.1"/>
    <property type="molecule type" value="Genomic_DNA"/>
</dbReference>
<evidence type="ECO:0000256" key="1">
    <source>
        <dbReference type="ARBA" id="ARBA00004170"/>
    </source>
</evidence>
<protein>
    <recommendedName>
        <fullName evidence="8">SH3 domain-containing protein</fullName>
    </recommendedName>
</protein>
<feature type="region of interest" description="Disordered" evidence="7">
    <location>
        <begin position="394"/>
        <end position="427"/>
    </location>
</feature>
<feature type="domain" description="SH3" evidence="8">
    <location>
        <begin position="6"/>
        <end position="69"/>
    </location>
</feature>
<name>A0A8J2SM16_9STRA</name>